<evidence type="ECO:0000313" key="17">
    <source>
        <dbReference type="WBParaSite" id="TASK_0000633601-mRNA-1"/>
    </source>
</evidence>
<comment type="catalytic activity">
    <reaction evidence="1">
        <text>N-acetyl-alpha-D-glucosamine 1-phosphate = N-acetyl-D-glucosamine 6-phosphate</text>
        <dbReference type="Rhea" id="RHEA:23804"/>
        <dbReference type="ChEBI" id="CHEBI:57513"/>
        <dbReference type="ChEBI" id="CHEBI:57776"/>
        <dbReference type="EC" id="5.4.2.3"/>
    </reaction>
</comment>
<comment type="pathway">
    <text evidence="3">Nucleotide-sugar biosynthesis; UDP-N-acetyl-alpha-D-glucosamine biosynthesis; N-acetyl-alpha-D-glucosamine 1-phosphate from alpha-D-glucosamine 6-phosphate (route I): step 2/2.</text>
</comment>
<proteinExistence type="inferred from homology"/>
<dbReference type="AlphaFoldDB" id="A0A0R3W7R2"/>
<dbReference type="FunFam" id="3.30.310.50:FF:000003">
    <property type="entry name" value="Phosphoacetylglucosamine mutase"/>
    <property type="match status" value="1"/>
</dbReference>
<keyword evidence="9" id="KW-0413">Isomerase</keyword>
<reference evidence="17" key="1">
    <citation type="submission" date="2016-04" db="UniProtKB">
        <authorList>
            <consortium name="WormBaseParasite"/>
        </authorList>
    </citation>
    <scope>IDENTIFICATION</scope>
</reference>
<protein>
    <recommendedName>
        <fullName evidence="5">phosphoacetylglucosamine mutase</fullName>
        <ecNumber evidence="5">5.4.2.3</ecNumber>
    </recommendedName>
    <alternativeName>
        <fullName evidence="11">Acetylglucosamine phosphomutase</fullName>
    </alternativeName>
    <alternativeName>
        <fullName evidence="10">N-acetylglucosamine-phosphate mutase</fullName>
    </alternativeName>
</protein>
<dbReference type="PANTHER" id="PTHR45955">
    <property type="entry name" value="PHOSPHOACETYLGLUCOSAMINE MUTASE"/>
    <property type="match status" value="1"/>
</dbReference>
<evidence type="ECO:0000256" key="6">
    <source>
        <dbReference type="ARBA" id="ARBA00022553"/>
    </source>
</evidence>
<reference evidence="15 16" key="2">
    <citation type="submission" date="2018-11" db="EMBL/GenBank/DDBJ databases">
        <authorList>
            <consortium name="Pathogen Informatics"/>
        </authorList>
    </citation>
    <scope>NUCLEOTIDE SEQUENCE [LARGE SCALE GENOMIC DNA]</scope>
</reference>
<gene>
    <name evidence="15" type="ORF">TASK_LOCUS6337</name>
</gene>
<evidence type="ECO:0000256" key="1">
    <source>
        <dbReference type="ARBA" id="ARBA00000558"/>
    </source>
</evidence>
<keyword evidence="6" id="KW-0597">Phosphoprotein</keyword>
<organism evidence="17">
    <name type="scientific">Taenia asiatica</name>
    <name type="common">Asian tapeworm</name>
    <dbReference type="NCBI Taxonomy" id="60517"/>
    <lineage>
        <taxon>Eukaryota</taxon>
        <taxon>Metazoa</taxon>
        <taxon>Spiralia</taxon>
        <taxon>Lophotrochozoa</taxon>
        <taxon>Platyhelminthes</taxon>
        <taxon>Cestoda</taxon>
        <taxon>Eucestoda</taxon>
        <taxon>Cyclophyllidea</taxon>
        <taxon>Taeniidae</taxon>
        <taxon>Taenia</taxon>
    </lineage>
</organism>
<dbReference type="Gene3D" id="3.40.120.10">
    <property type="entry name" value="Alpha-D-Glucose-1,6-Bisphosphate, subunit A, domain 3"/>
    <property type="match status" value="1"/>
</dbReference>
<dbReference type="Gene3D" id="3.30.310.50">
    <property type="entry name" value="Alpha-D-phosphohexomutase, C-terminal domain"/>
    <property type="match status" value="1"/>
</dbReference>
<sequence length="652" mass="71543">MEELAQRLTNLFNEHPLSPESRNLSYGTPGYRGKAHLLQGIATRIGVFACLRSIQQCGKAVGVMITASHNPPEDNGLKLIDTDGGMFSPDLEPSVVEFARLRGDEVGGFLRNYFAGFSYDVRSEPQVYFGWDSRVSSVTLSREVEKGVVAAGGKYVDFGLVTTPQLHFLVHIQNRHRVPNCLEDYVEVFTRRFAKAFSTLRDGGEIHLNVDCAHGVGALALTSLSSRIYLASKASTYPTDSPRLSLHTYNTLTSEKGLLNRECGADFVKVSRHLLTLLLGEIDSFSRFQGMRLGTLSGVEMGAGYFRSVTLRFTWSDVVKFQHLGSLYLNTTFFSLQLHMKRPKLTPPPPEAAPFAPSARWATIDGDADRLLYFFCPLGSEDTSVCLLDGDRIAILFTAFIADRLRLHRLGQQRLRLGVVQTAYANAASTHYLHQCLGPDAADSVVCTLTGVKHLHKAAKNFDFGVYFEANGHGTVVVSERAQDYVSSLEEDDPLRLFVSLLNTAVGDALTDLLLVEYVLASRGLSLAQWFDLYHDLPSRQLKVKIADRTVIQTTDADRKATHPLGLQDAIDSFVREADAAVMKAGLATSGEGRGVSRAFVRSSGTEDVVRVYAESATQSLADWLAQSVARLVYQRANGVGTEPPAPGRVPA</sequence>
<evidence type="ECO:0000256" key="9">
    <source>
        <dbReference type="ARBA" id="ARBA00023235"/>
    </source>
</evidence>
<dbReference type="EMBL" id="UYRS01018490">
    <property type="protein sequence ID" value="VDK36517.1"/>
    <property type="molecule type" value="Genomic_DNA"/>
</dbReference>
<evidence type="ECO:0000256" key="10">
    <source>
        <dbReference type="ARBA" id="ARBA00031926"/>
    </source>
</evidence>
<dbReference type="OrthoDB" id="1928at2759"/>
<dbReference type="SUPFAM" id="SSF53738">
    <property type="entry name" value="Phosphoglucomutase, first 3 domains"/>
    <property type="match status" value="2"/>
</dbReference>
<dbReference type="PANTHER" id="PTHR45955:SF1">
    <property type="entry name" value="PHOSPHOACETYLGLUCOSAMINE MUTASE"/>
    <property type="match status" value="1"/>
</dbReference>
<evidence type="ECO:0000256" key="8">
    <source>
        <dbReference type="ARBA" id="ARBA00022842"/>
    </source>
</evidence>
<dbReference type="WBParaSite" id="TASK_0000633601-mRNA-1">
    <property type="protein sequence ID" value="TASK_0000633601-mRNA-1"/>
    <property type="gene ID" value="TASK_0000633601"/>
</dbReference>
<keyword evidence="8" id="KW-0460">Magnesium</keyword>
<dbReference type="GO" id="GO:0000287">
    <property type="term" value="F:magnesium ion binding"/>
    <property type="evidence" value="ECO:0007669"/>
    <property type="project" value="InterPro"/>
</dbReference>
<dbReference type="FunFam" id="3.40.120.10:FF:000013">
    <property type="entry name" value="Phosphoacetylglucosamine mutase"/>
    <property type="match status" value="1"/>
</dbReference>
<feature type="domain" description="Alpha-D-phosphohexomutase alpha/beta/alpha" evidence="13">
    <location>
        <begin position="123"/>
        <end position="171"/>
    </location>
</feature>
<feature type="domain" description="Phosphoacetylglucosamine mutase AMG1" evidence="14">
    <location>
        <begin position="389"/>
        <end position="523"/>
    </location>
</feature>
<evidence type="ECO:0000256" key="2">
    <source>
        <dbReference type="ARBA" id="ARBA00001946"/>
    </source>
</evidence>
<evidence type="ECO:0000256" key="3">
    <source>
        <dbReference type="ARBA" id="ARBA00004865"/>
    </source>
</evidence>
<dbReference type="InterPro" id="IPR005844">
    <property type="entry name" value="A-D-PHexomutase_a/b/a-I"/>
</dbReference>
<feature type="domain" description="Alpha-D-phosphohexomutase alpha/beta/alpha" evidence="13">
    <location>
        <begin position="55"/>
        <end position="96"/>
    </location>
</feature>
<dbReference type="InterPro" id="IPR036900">
    <property type="entry name" value="A-D-PHexomutase_C_sf"/>
</dbReference>
<dbReference type="InterPro" id="IPR016055">
    <property type="entry name" value="A-D-PHexomutase_a/b/a-I/II/III"/>
</dbReference>
<dbReference type="PROSITE" id="PS00710">
    <property type="entry name" value="PGM_PMM"/>
    <property type="match status" value="1"/>
</dbReference>
<dbReference type="EC" id="5.4.2.3" evidence="5"/>
<dbReference type="Pfam" id="PF00408">
    <property type="entry name" value="PGM_PMM_IV"/>
    <property type="match status" value="1"/>
</dbReference>
<evidence type="ECO:0000259" key="14">
    <source>
        <dbReference type="Pfam" id="PF21404"/>
    </source>
</evidence>
<evidence type="ECO:0000256" key="7">
    <source>
        <dbReference type="ARBA" id="ARBA00022723"/>
    </source>
</evidence>
<evidence type="ECO:0000259" key="12">
    <source>
        <dbReference type="Pfam" id="PF00408"/>
    </source>
</evidence>
<evidence type="ECO:0000313" key="16">
    <source>
        <dbReference type="Proteomes" id="UP000282613"/>
    </source>
</evidence>
<keyword evidence="16" id="KW-1185">Reference proteome</keyword>
<accession>A0A0R3W7R2</accession>
<evidence type="ECO:0000259" key="13">
    <source>
        <dbReference type="Pfam" id="PF02878"/>
    </source>
</evidence>
<dbReference type="Pfam" id="PF21404">
    <property type="entry name" value="AMG1_III"/>
    <property type="match status" value="1"/>
</dbReference>
<dbReference type="Proteomes" id="UP000282613">
    <property type="component" value="Unassembled WGS sequence"/>
</dbReference>
<dbReference type="GO" id="GO:0006048">
    <property type="term" value="P:UDP-N-acetylglucosamine biosynthetic process"/>
    <property type="evidence" value="ECO:0007669"/>
    <property type="project" value="TreeGrafter"/>
</dbReference>
<comment type="similarity">
    <text evidence="4">Belongs to the phosphohexose mutase family.</text>
</comment>
<dbReference type="InterPro" id="IPR049022">
    <property type="entry name" value="AMG1_III"/>
</dbReference>
<dbReference type="Pfam" id="PF02878">
    <property type="entry name" value="PGM_PMM_I"/>
    <property type="match status" value="2"/>
</dbReference>
<dbReference type="InterPro" id="IPR005843">
    <property type="entry name" value="A-D-PHexomutase_C"/>
</dbReference>
<dbReference type="InterPro" id="IPR016066">
    <property type="entry name" value="A-D-PHexomutase_CS"/>
</dbReference>
<keyword evidence="7" id="KW-0479">Metal-binding</keyword>
<comment type="cofactor">
    <cofactor evidence="2">
        <name>Mg(2+)</name>
        <dbReference type="ChEBI" id="CHEBI:18420"/>
    </cofactor>
</comment>
<evidence type="ECO:0000256" key="5">
    <source>
        <dbReference type="ARBA" id="ARBA00012731"/>
    </source>
</evidence>
<dbReference type="GO" id="GO:0005975">
    <property type="term" value="P:carbohydrate metabolic process"/>
    <property type="evidence" value="ECO:0007669"/>
    <property type="project" value="InterPro"/>
</dbReference>
<evidence type="ECO:0000256" key="4">
    <source>
        <dbReference type="ARBA" id="ARBA00010231"/>
    </source>
</evidence>
<evidence type="ECO:0000313" key="15">
    <source>
        <dbReference type="EMBL" id="VDK36517.1"/>
    </source>
</evidence>
<dbReference type="GO" id="GO:0004610">
    <property type="term" value="F:phosphoacetylglucosamine mutase activity"/>
    <property type="evidence" value="ECO:0007669"/>
    <property type="project" value="UniProtKB-EC"/>
</dbReference>
<evidence type="ECO:0000256" key="11">
    <source>
        <dbReference type="ARBA" id="ARBA00032065"/>
    </source>
</evidence>
<name>A0A0R3W7R2_TAEAS</name>
<dbReference type="SUPFAM" id="SSF55957">
    <property type="entry name" value="Phosphoglucomutase, C-terminal domain"/>
    <property type="match status" value="1"/>
</dbReference>
<dbReference type="STRING" id="60517.A0A0R3W7R2"/>
<feature type="domain" description="Alpha-D-phosphohexomutase C-terminal" evidence="12">
    <location>
        <begin position="591"/>
        <end position="631"/>
    </location>
</feature>